<evidence type="ECO:0000259" key="2">
    <source>
        <dbReference type="Pfam" id="PF13456"/>
    </source>
</evidence>
<keyword evidence="4" id="KW-1185">Reference proteome</keyword>
<dbReference type="PANTHER" id="PTHR47074">
    <property type="entry name" value="BNAC02G40300D PROTEIN"/>
    <property type="match status" value="1"/>
</dbReference>
<comment type="caution">
    <text evidence="3">The sequence shown here is derived from an EMBL/GenBank/DDBJ whole genome shotgun (WGS) entry which is preliminary data.</text>
</comment>
<dbReference type="InterPro" id="IPR052929">
    <property type="entry name" value="RNase_H-like_EbsB-rel"/>
</dbReference>
<evidence type="ECO:0000256" key="1">
    <source>
        <dbReference type="SAM" id="MobiDB-lite"/>
    </source>
</evidence>
<gene>
    <name evidence="3" type="ORF">QYE76_042160</name>
</gene>
<proteinExistence type="predicted"/>
<dbReference type="InterPro" id="IPR012337">
    <property type="entry name" value="RNaseH-like_sf"/>
</dbReference>
<reference evidence="3" key="1">
    <citation type="submission" date="2023-07" db="EMBL/GenBank/DDBJ databases">
        <title>A chromosome-level genome assembly of Lolium multiflorum.</title>
        <authorList>
            <person name="Chen Y."/>
            <person name="Copetti D."/>
            <person name="Kolliker R."/>
            <person name="Studer B."/>
        </authorList>
    </citation>
    <scope>NUCLEOTIDE SEQUENCE</scope>
    <source>
        <strain evidence="3">02402/16</strain>
        <tissue evidence="3">Leaf</tissue>
    </source>
</reference>
<organism evidence="3 4">
    <name type="scientific">Lolium multiflorum</name>
    <name type="common">Italian ryegrass</name>
    <name type="synonym">Lolium perenne subsp. multiflorum</name>
    <dbReference type="NCBI Taxonomy" id="4521"/>
    <lineage>
        <taxon>Eukaryota</taxon>
        <taxon>Viridiplantae</taxon>
        <taxon>Streptophyta</taxon>
        <taxon>Embryophyta</taxon>
        <taxon>Tracheophyta</taxon>
        <taxon>Spermatophyta</taxon>
        <taxon>Magnoliopsida</taxon>
        <taxon>Liliopsida</taxon>
        <taxon>Poales</taxon>
        <taxon>Poaceae</taxon>
        <taxon>BOP clade</taxon>
        <taxon>Pooideae</taxon>
        <taxon>Poodae</taxon>
        <taxon>Poeae</taxon>
        <taxon>Poeae Chloroplast Group 2 (Poeae type)</taxon>
        <taxon>Loliodinae</taxon>
        <taxon>Loliinae</taxon>
        <taxon>Lolium</taxon>
    </lineage>
</organism>
<evidence type="ECO:0000313" key="4">
    <source>
        <dbReference type="Proteomes" id="UP001231189"/>
    </source>
</evidence>
<dbReference type="CDD" id="cd06222">
    <property type="entry name" value="RNase_H_like"/>
    <property type="match status" value="1"/>
</dbReference>
<dbReference type="GO" id="GO:0003676">
    <property type="term" value="F:nucleic acid binding"/>
    <property type="evidence" value="ECO:0007669"/>
    <property type="project" value="InterPro"/>
</dbReference>
<name>A0AAD8TG90_LOLMU</name>
<dbReference type="GO" id="GO:0004523">
    <property type="term" value="F:RNA-DNA hybrid ribonuclease activity"/>
    <property type="evidence" value="ECO:0007669"/>
    <property type="project" value="InterPro"/>
</dbReference>
<feature type="region of interest" description="Disordered" evidence="1">
    <location>
        <begin position="1"/>
        <end position="111"/>
    </location>
</feature>
<sequence>MKPTPECLSMELPIPESPYEKKARTTPQKPNTPAKKKTPIKGATTQEKAKNKTPVKKGSSQEKVKKKTRVRKPTTQEKAKKKTLVKKSKKNVSFAPILPPPPPPTVQPTSEGLSSALAHREEVRGIEGPGSILCKLRTIDRYLGLPAMVGLDRTDSFVYLLERIIERLKGWKERFLSMGGVLRDSKGEIQGGFCRPMDNLLSAAMAEAKALHEGLAFLERFGCLSCQVEADALELIQACNGDVDINSPYAAILADCFQKAKEMEEITFLHCHREANQVAHELAKLAYINRENRVWEGDPPDVILPFVINDVTLFTTL</sequence>
<dbReference type="PANTHER" id="PTHR47074:SF47">
    <property type="entry name" value="RNASE H TYPE-1 DOMAIN-CONTAINING PROTEIN"/>
    <property type="match status" value="1"/>
</dbReference>
<dbReference type="Gene3D" id="3.30.420.10">
    <property type="entry name" value="Ribonuclease H-like superfamily/Ribonuclease H"/>
    <property type="match status" value="1"/>
</dbReference>
<accession>A0AAD8TG90</accession>
<dbReference type="Proteomes" id="UP001231189">
    <property type="component" value="Unassembled WGS sequence"/>
</dbReference>
<protein>
    <recommendedName>
        <fullName evidence="2">RNase H type-1 domain-containing protein</fullName>
    </recommendedName>
</protein>
<dbReference type="InterPro" id="IPR002156">
    <property type="entry name" value="RNaseH_domain"/>
</dbReference>
<evidence type="ECO:0000313" key="3">
    <source>
        <dbReference type="EMBL" id="KAK1681312.1"/>
    </source>
</evidence>
<feature type="domain" description="RNase H type-1" evidence="2">
    <location>
        <begin position="178"/>
        <end position="286"/>
    </location>
</feature>
<dbReference type="AlphaFoldDB" id="A0AAD8TG90"/>
<dbReference type="Pfam" id="PF13456">
    <property type="entry name" value="RVT_3"/>
    <property type="match status" value="1"/>
</dbReference>
<dbReference type="SUPFAM" id="SSF53098">
    <property type="entry name" value="Ribonuclease H-like"/>
    <property type="match status" value="1"/>
</dbReference>
<dbReference type="InterPro" id="IPR044730">
    <property type="entry name" value="RNase_H-like_dom_plant"/>
</dbReference>
<feature type="compositionally biased region" description="Basic residues" evidence="1">
    <location>
        <begin position="79"/>
        <end position="90"/>
    </location>
</feature>
<feature type="compositionally biased region" description="Pro residues" evidence="1">
    <location>
        <begin position="97"/>
        <end position="106"/>
    </location>
</feature>
<dbReference type="EMBL" id="JAUUTY010000002">
    <property type="protein sequence ID" value="KAK1681312.1"/>
    <property type="molecule type" value="Genomic_DNA"/>
</dbReference>
<dbReference type="InterPro" id="IPR036397">
    <property type="entry name" value="RNaseH_sf"/>
</dbReference>